<evidence type="ECO:0000313" key="4">
    <source>
        <dbReference type="EMBL" id="CAB4865477.1"/>
    </source>
</evidence>
<evidence type="ECO:0000313" key="2">
    <source>
        <dbReference type="EMBL" id="CAB4710702.1"/>
    </source>
</evidence>
<dbReference type="EMBL" id="CAEZYY010000009">
    <property type="protein sequence ID" value="CAB4749613.1"/>
    <property type="molecule type" value="Genomic_DNA"/>
</dbReference>
<dbReference type="AlphaFoldDB" id="A0A6J7D3T1"/>
<sequence length="264" mass="29205">MRPEPVAHWVDALETWGIPTEILEQAPQSPWIHPVQTFRPEGNLYVNTPSRLRALEALDRLPPGAERSVLDVGCGGGRAAFGLTPPATRVIGVDHQQGMLDVFAAEAERRAVACSTVLGDWPEVEQQTPACPVVTCHHVVYNVAPLTPFVEALNRHATARVVMELPQQHPLAVLSPMWLHFWGLERPTSPTAEDALNVVRSLGHDAHLEQFEVPVGHRSVTDEGVQFTRIRLCLPAARDAEIREYLLTHPAGSRSLATIWWDAH</sequence>
<dbReference type="InterPro" id="IPR029063">
    <property type="entry name" value="SAM-dependent_MTases_sf"/>
</dbReference>
<name>A0A6J7D3T1_9ZZZZ</name>
<accession>A0A6J7D3T1</accession>
<evidence type="ECO:0000313" key="5">
    <source>
        <dbReference type="EMBL" id="CAB5066333.1"/>
    </source>
</evidence>
<evidence type="ECO:0000313" key="3">
    <source>
        <dbReference type="EMBL" id="CAB4749613.1"/>
    </source>
</evidence>
<protein>
    <submittedName>
        <fullName evidence="4">Unannotated protein</fullName>
    </submittedName>
</protein>
<dbReference type="EMBL" id="CAFBQP010000074">
    <property type="protein sequence ID" value="CAB5066333.1"/>
    <property type="molecule type" value="Genomic_DNA"/>
</dbReference>
<evidence type="ECO:0000259" key="1">
    <source>
        <dbReference type="Pfam" id="PF13649"/>
    </source>
</evidence>
<gene>
    <name evidence="2" type="ORF">UFOPK2602_01138</name>
    <name evidence="3" type="ORF">UFOPK2806_00932</name>
    <name evidence="4" type="ORF">UFOPK3417_00457</name>
    <name evidence="5" type="ORF">UFOPK4306_01792</name>
</gene>
<proteinExistence type="predicted"/>
<organism evidence="4">
    <name type="scientific">freshwater metagenome</name>
    <dbReference type="NCBI Taxonomy" id="449393"/>
    <lineage>
        <taxon>unclassified sequences</taxon>
        <taxon>metagenomes</taxon>
        <taxon>ecological metagenomes</taxon>
    </lineage>
</organism>
<feature type="domain" description="Methyltransferase" evidence="1">
    <location>
        <begin position="69"/>
        <end position="143"/>
    </location>
</feature>
<dbReference type="SUPFAM" id="SSF53335">
    <property type="entry name" value="S-adenosyl-L-methionine-dependent methyltransferases"/>
    <property type="match status" value="1"/>
</dbReference>
<dbReference type="EMBL" id="CAEZXX010000070">
    <property type="protein sequence ID" value="CAB4710702.1"/>
    <property type="molecule type" value="Genomic_DNA"/>
</dbReference>
<dbReference type="InterPro" id="IPR041698">
    <property type="entry name" value="Methyltransf_25"/>
</dbReference>
<dbReference type="EMBL" id="CAFBLR010000027">
    <property type="protein sequence ID" value="CAB4865477.1"/>
    <property type="molecule type" value="Genomic_DNA"/>
</dbReference>
<reference evidence="4" key="1">
    <citation type="submission" date="2020-05" db="EMBL/GenBank/DDBJ databases">
        <authorList>
            <person name="Chiriac C."/>
            <person name="Salcher M."/>
            <person name="Ghai R."/>
            <person name="Kavagutti S V."/>
        </authorList>
    </citation>
    <scope>NUCLEOTIDE SEQUENCE</scope>
</reference>
<dbReference type="Pfam" id="PF13649">
    <property type="entry name" value="Methyltransf_25"/>
    <property type="match status" value="1"/>
</dbReference>
<dbReference type="Gene3D" id="3.40.50.150">
    <property type="entry name" value="Vaccinia Virus protein VP39"/>
    <property type="match status" value="1"/>
</dbReference>